<evidence type="ECO:0000256" key="1">
    <source>
        <dbReference type="SAM" id="Phobius"/>
    </source>
</evidence>
<evidence type="ECO:0000313" key="2">
    <source>
        <dbReference type="EMBL" id="GGA80824.1"/>
    </source>
</evidence>
<gene>
    <name evidence="2" type="ORF">GCM10008025_25240</name>
</gene>
<proteinExistence type="predicted"/>
<dbReference type="Proteomes" id="UP000613512">
    <property type="component" value="Unassembled WGS sequence"/>
</dbReference>
<name>A0A916WAR1_9BACI</name>
<comment type="caution">
    <text evidence="2">The sequence shown here is derived from an EMBL/GenBank/DDBJ whole genome shotgun (WGS) entry which is preliminary data.</text>
</comment>
<organism evidence="2 3">
    <name type="scientific">Ornithinibacillus halotolerans</name>
    <dbReference type="NCBI Taxonomy" id="1274357"/>
    <lineage>
        <taxon>Bacteria</taxon>
        <taxon>Bacillati</taxon>
        <taxon>Bacillota</taxon>
        <taxon>Bacilli</taxon>
        <taxon>Bacillales</taxon>
        <taxon>Bacillaceae</taxon>
        <taxon>Ornithinibacillus</taxon>
    </lineage>
</organism>
<dbReference type="RefSeq" id="WP_188385021.1">
    <property type="nucleotide sequence ID" value="NZ_BMEY01000012.1"/>
</dbReference>
<protein>
    <submittedName>
        <fullName evidence="2">Uncharacterized protein</fullName>
    </submittedName>
</protein>
<reference evidence="2" key="2">
    <citation type="submission" date="2020-09" db="EMBL/GenBank/DDBJ databases">
        <authorList>
            <person name="Sun Q."/>
            <person name="Zhou Y."/>
        </authorList>
    </citation>
    <scope>NUCLEOTIDE SEQUENCE</scope>
    <source>
        <strain evidence="2">CGMCC 1.12408</strain>
    </source>
</reference>
<reference evidence="2" key="1">
    <citation type="journal article" date="2014" name="Int. J. Syst. Evol. Microbiol.">
        <title>Complete genome sequence of Corynebacterium casei LMG S-19264T (=DSM 44701T), isolated from a smear-ripened cheese.</title>
        <authorList>
            <consortium name="US DOE Joint Genome Institute (JGI-PGF)"/>
            <person name="Walter F."/>
            <person name="Albersmeier A."/>
            <person name="Kalinowski J."/>
            <person name="Ruckert C."/>
        </authorList>
    </citation>
    <scope>NUCLEOTIDE SEQUENCE</scope>
    <source>
        <strain evidence="2">CGMCC 1.12408</strain>
    </source>
</reference>
<feature type="transmembrane region" description="Helical" evidence="1">
    <location>
        <begin position="37"/>
        <end position="54"/>
    </location>
</feature>
<evidence type="ECO:0000313" key="3">
    <source>
        <dbReference type="Proteomes" id="UP000613512"/>
    </source>
</evidence>
<keyword evidence="1" id="KW-0472">Membrane</keyword>
<keyword evidence="1" id="KW-1133">Transmembrane helix</keyword>
<keyword evidence="1" id="KW-0812">Transmembrane</keyword>
<feature type="transmembrane region" description="Helical" evidence="1">
    <location>
        <begin position="6"/>
        <end position="30"/>
    </location>
</feature>
<accession>A0A916WAR1</accession>
<dbReference type="AlphaFoldDB" id="A0A916WAR1"/>
<feature type="transmembrane region" description="Helical" evidence="1">
    <location>
        <begin position="74"/>
        <end position="95"/>
    </location>
</feature>
<keyword evidence="3" id="KW-1185">Reference proteome</keyword>
<sequence>MPLEEAIPGFLIAGFVTIITGLTLFTLFLWNRKVTPAFIWVIIHFILLTVTFYYGYQAITTNPPQPMASEEHSFLIGMAGVSWILSMFSLGIAIFQFTKIIKRRGA</sequence>
<dbReference type="EMBL" id="BMEY01000012">
    <property type="protein sequence ID" value="GGA80824.1"/>
    <property type="molecule type" value="Genomic_DNA"/>
</dbReference>